<reference evidence="3 4" key="1">
    <citation type="submission" date="2019-08" db="EMBL/GenBank/DDBJ databases">
        <title>In-depth cultivation of the pig gut microbiome towards novel bacterial diversity and tailored functional studies.</title>
        <authorList>
            <person name="Wylensek D."/>
            <person name="Hitch T.C.A."/>
            <person name="Clavel T."/>
        </authorList>
    </citation>
    <scope>NUCLEOTIDE SEQUENCE [LARGE SCALE GENOMIC DNA]</scope>
    <source>
        <strain evidence="3 4">Med78-601-WT-4W-RMD-3</strain>
    </source>
</reference>
<evidence type="ECO:0000313" key="4">
    <source>
        <dbReference type="Proteomes" id="UP000462760"/>
    </source>
</evidence>
<feature type="chain" id="PRO_5040628813" description="Lipoprotein" evidence="1">
    <location>
        <begin position="24"/>
        <end position="500"/>
    </location>
</feature>
<feature type="signal peptide" evidence="1">
    <location>
        <begin position="1"/>
        <end position="23"/>
    </location>
</feature>
<dbReference type="EMBL" id="VULR01000005">
    <property type="protein sequence ID" value="MSS43067.1"/>
    <property type="molecule type" value="Genomic_DNA"/>
</dbReference>
<evidence type="ECO:0000313" key="2">
    <source>
        <dbReference type="EMBL" id="MCG4564927.1"/>
    </source>
</evidence>
<evidence type="ECO:0008006" key="6">
    <source>
        <dbReference type="Google" id="ProtNLM"/>
    </source>
</evidence>
<evidence type="ECO:0000313" key="3">
    <source>
        <dbReference type="EMBL" id="MSS43067.1"/>
    </source>
</evidence>
<comment type="caution">
    <text evidence="3">The sequence shown here is derived from an EMBL/GenBank/DDBJ whole genome shotgun (WGS) entry which is preliminary data.</text>
</comment>
<dbReference type="AlphaFoldDB" id="A0A844FGB1"/>
<proteinExistence type="predicted"/>
<dbReference type="Proteomes" id="UP000462760">
    <property type="component" value="Unassembled WGS sequence"/>
</dbReference>
<accession>A0A844FGB1</accession>
<dbReference type="OrthoDB" id="2677224at2"/>
<protein>
    <recommendedName>
        <fullName evidence="6">Lipoprotein</fullName>
    </recommendedName>
</protein>
<keyword evidence="1" id="KW-0732">Signal</keyword>
<dbReference type="Proteomes" id="UP001108123">
    <property type="component" value="Unassembled WGS sequence"/>
</dbReference>
<dbReference type="EMBL" id="JAKNID010000015">
    <property type="protein sequence ID" value="MCG4564927.1"/>
    <property type="molecule type" value="Genomic_DNA"/>
</dbReference>
<gene>
    <name evidence="3" type="ORF">FYJ27_04880</name>
    <name evidence="2" type="ORF">L0P62_05625</name>
</gene>
<evidence type="ECO:0000256" key="1">
    <source>
        <dbReference type="SAM" id="SignalP"/>
    </source>
</evidence>
<organism evidence="3 4">
    <name type="scientific">Anaerosalibacter bizertensis</name>
    <dbReference type="NCBI Taxonomy" id="932217"/>
    <lineage>
        <taxon>Bacteria</taxon>
        <taxon>Bacillati</taxon>
        <taxon>Bacillota</taxon>
        <taxon>Tissierellia</taxon>
        <taxon>Tissierellales</taxon>
        <taxon>Sporanaerobacteraceae</taxon>
        <taxon>Anaerosalibacter</taxon>
    </lineage>
</organism>
<keyword evidence="5" id="KW-1185">Reference proteome</keyword>
<name>A0A844FGB1_9FIRM</name>
<sequence>MKKLCLIFIIVLLTTLFSSCEFTNIETTERIKPPDNNTPPILGEWKIEKYKKSSENGLTDEEAKKFLDKKVLFHEKVVVIGDDVCLNPSYKIKNVSTSDYLLYQYKVKPEYLGIESKNIRIITLTSEEKLFYEFIKEKDGEIIVNIDGVFFYLTKISDNLNEKELKEYVENEKAINYESLASGNSEILRTGILLGLRYYEESEQENRPGQWKYRTLWISSKNKTIGNIYETEDIFLPRKTGFWKVGMNRVNIDNKLKDVLYAYPLSKEFPEMYKYEDIDEAKESIIKTINYLGNDYISLESFENFPKGKVRLNIFPIDNINSGNPVKISDIIGENGQKAFYESAAREFSSDYKSKNDYLDIKPQEDSFGLTRRNGHWIMKGRINVLEEDRDLYKDFNIKIIPPKELVMYDELSVSWNEVKHRVPEALDVFTSPNEDIALILTHNNILIYTIDQGKLSKEYIRKIKLNDSEAVVMAEWATGKYIYTWEEEFLKNMASVVEE</sequence>
<dbReference type="RefSeq" id="WP_154483744.1">
    <property type="nucleotide sequence ID" value="NZ_JAKNID010000015.1"/>
</dbReference>
<reference evidence="2" key="2">
    <citation type="submission" date="2022-01" db="EMBL/GenBank/DDBJ databases">
        <title>Collection of gut derived symbiotic bacterial strains cultured from healthy donors.</title>
        <authorList>
            <person name="Lin H."/>
            <person name="Kohout C."/>
            <person name="Waligurski E."/>
            <person name="Pamer E.G."/>
        </authorList>
    </citation>
    <scope>NUCLEOTIDE SEQUENCE</scope>
    <source>
        <strain evidence="2">MSK.14.39</strain>
    </source>
</reference>
<evidence type="ECO:0000313" key="5">
    <source>
        <dbReference type="Proteomes" id="UP001108123"/>
    </source>
</evidence>
<dbReference type="PROSITE" id="PS51257">
    <property type="entry name" value="PROKAR_LIPOPROTEIN"/>
    <property type="match status" value="1"/>
</dbReference>